<dbReference type="RefSeq" id="XP_045145326.1">
    <property type="nucleotide sequence ID" value="XM_045289391.1"/>
</dbReference>
<sequence>MASASLPEACQDYQKECEAAINQQISLELRASYTYLSMACHFNREDVALKNFGAYFMRLSNEGLDYVESLMQLQKQRKGRIQLGDIAKPDVDDWCSPIFAMEYTFNLQQNINLSLLDLHWAATEQDDKQLCDFLEIRLLQQQAKTINELGNHLIQLRLLRDQDFCLAEYRFNKLNLDDGNTESCPMDTE</sequence>
<reference evidence="2" key="1">
    <citation type="submission" date="2025-08" db="UniProtKB">
        <authorList>
            <consortium name="RefSeq"/>
        </authorList>
    </citation>
    <scope>IDENTIFICATION</scope>
</reference>
<accession>A0AC55D0R4</accession>
<proteinExistence type="predicted"/>
<evidence type="ECO:0000313" key="2">
    <source>
        <dbReference type="RefSeq" id="XP_045145326.1"/>
    </source>
</evidence>
<evidence type="ECO:0000313" key="1">
    <source>
        <dbReference type="Proteomes" id="UP000694863"/>
    </source>
</evidence>
<name>A0AC55D0R4_ECHTE</name>
<protein>
    <submittedName>
        <fullName evidence="2">Ferritin heavy chain-like</fullName>
    </submittedName>
</protein>
<dbReference type="Proteomes" id="UP000694863">
    <property type="component" value="Unplaced"/>
</dbReference>
<gene>
    <name evidence="2" type="primary">LOC101647483</name>
</gene>
<organism evidence="1 2">
    <name type="scientific">Echinops telfairi</name>
    <name type="common">Lesser hedgehog tenrec</name>
    <dbReference type="NCBI Taxonomy" id="9371"/>
    <lineage>
        <taxon>Eukaryota</taxon>
        <taxon>Metazoa</taxon>
        <taxon>Chordata</taxon>
        <taxon>Craniata</taxon>
        <taxon>Vertebrata</taxon>
        <taxon>Euteleostomi</taxon>
        <taxon>Mammalia</taxon>
        <taxon>Eutheria</taxon>
        <taxon>Afrotheria</taxon>
        <taxon>Tenrecidae</taxon>
        <taxon>Tenrecinae</taxon>
        <taxon>Echinops</taxon>
    </lineage>
</organism>
<keyword evidence="1" id="KW-1185">Reference proteome</keyword>